<dbReference type="Proteomes" id="UP000594975">
    <property type="component" value="Chromosome"/>
</dbReference>
<accession>A0A7T3CHR0</accession>
<reference evidence="3 4" key="1">
    <citation type="submission" date="2020-12" db="EMBL/GenBank/DDBJ databases">
        <title>FDA dAtabase for Regulatory Grade micrObial Sequences (FDA-ARGOS): Supporting development and validation of Infectious Disease Dx tests.</title>
        <authorList>
            <person name="Sproer C."/>
            <person name="Gronow S."/>
            <person name="Severitt S."/>
            <person name="Schroder I."/>
            <person name="Tallon L."/>
            <person name="Sadzewicz L."/>
            <person name="Zhao X."/>
            <person name="Boylan J."/>
            <person name="Ott S."/>
            <person name="Bowen H."/>
            <person name="Vavikolanu K."/>
            <person name="Mehta A."/>
            <person name="Aluvathingal J."/>
            <person name="Nadendla S."/>
            <person name="Lowell S."/>
            <person name="Myers T."/>
            <person name="Yan Y."/>
            <person name="Sichtig H."/>
        </authorList>
    </citation>
    <scope>NUCLEOTIDE SEQUENCE [LARGE SCALE GENOMIC DNA]</scope>
    <source>
        <strain evidence="3 4">FDAARGOS_864</strain>
    </source>
</reference>
<evidence type="ECO:0000313" key="4">
    <source>
        <dbReference type="Proteomes" id="UP000594975"/>
    </source>
</evidence>
<name>A0A7T3CHR0_9MICC</name>
<dbReference type="EMBL" id="CP065738">
    <property type="protein sequence ID" value="QPT52863.1"/>
    <property type="molecule type" value="Genomic_DNA"/>
</dbReference>
<sequence length="137" mass="15016">MILHDFLCEAQHRFEAGLPTMDAPNPPCPICGAAARKRLSSVNIGNRADAGPSREQMPHSWEGAGRGDPDVLHHWRKTIERREKLEEKYPELAGDRRPVLAHEGIFAGRPLRAGDDVGQAIGDALASRATPPRKDSP</sequence>
<gene>
    <name evidence="3" type="ORF">I6G21_05835</name>
</gene>
<dbReference type="SMART" id="SM00834">
    <property type="entry name" value="CxxC_CXXC_SSSS"/>
    <property type="match status" value="1"/>
</dbReference>
<evidence type="ECO:0000313" key="3">
    <source>
        <dbReference type="EMBL" id="QPT52863.1"/>
    </source>
</evidence>
<organism evidence="3 4">
    <name type="scientific">Rothia kristinae</name>
    <dbReference type="NCBI Taxonomy" id="37923"/>
    <lineage>
        <taxon>Bacteria</taxon>
        <taxon>Bacillati</taxon>
        <taxon>Actinomycetota</taxon>
        <taxon>Actinomycetes</taxon>
        <taxon>Micrococcales</taxon>
        <taxon>Micrococcaceae</taxon>
        <taxon>Rothia</taxon>
    </lineage>
</organism>
<proteinExistence type="predicted"/>
<dbReference type="RefSeq" id="WP_174520369.1">
    <property type="nucleotide sequence ID" value="NZ_CP065738.1"/>
</dbReference>
<dbReference type="InterPro" id="IPR013429">
    <property type="entry name" value="Regulatory_FmdB_Zinc_ribbon"/>
</dbReference>
<feature type="domain" description="Putative regulatory protein FmdB zinc ribbon" evidence="2">
    <location>
        <begin position="1"/>
        <end position="40"/>
    </location>
</feature>
<evidence type="ECO:0000259" key="2">
    <source>
        <dbReference type="SMART" id="SM00834"/>
    </source>
</evidence>
<dbReference type="KEGG" id="rkr:I6G21_05835"/>
<protein>
    <submittedName>
        <fullName evidence="3">Zinc ribbon domain-containing protein</fullName>
    </submittedName>
</protein>
<evidence type="ECO:0000256" key="1">
    <source>
        <dbReference type="SAM" id="MobiDB-lite"/>
    </source>
</evidence>
<dbReference type="AlphaFoldDB" id="A0A7T3CHR0"/>
<feature type="region of interest" description="Disordered" evidence="1">
    <location>
        <begin position="45"/>
        <end position="70"/>
    </location>
</feature>
<dbReference type="GeneID" id="61262895"/>